<dbReference type="Proteomes" id="UP001597337">
    <property type="component" value="Unassembled WGS sequence"/>
</dbReference>
<protein>
    <recommendedName>
        <fullName evidence="3">Helix-turn-helix domain-containing protein</fullName>
    </recommendedName>
</protein>
<proteinExistence type="predicted"/>
<name>A0ABW4YEU5_9GAMM</name>
<evidence type="ECO:0000313" key="1">
    <source>
        <dbReference type="EMBL" id="MFD2114135.1"/>
    </source>
</evidence>
<sequence>MATDQVAKVNLSPRQDWPESELLSEGFAANPTTLRVLQKQCRFSDEQAASACLVSLRTYRRWCSTGKPDPTALRLLAILAGYVPWTGWDDWEMHNGYLFPPGYSRNGITPGQFQALLFYRQQVSEYRRLNGELTARVRALEAERTAQPAASLDPVFGCQVQALAA</sequence>
<dbReference type="EMBL" id="JBHUHX010000074">
    <property type="protein sequence ID" value="MFD2114135.1"/>
    <property type="molecule type" value="Genomic_DNA"/>
</dbReference>
<feature type="non-terminal residue" evidence="1">
    <location>
        <position position="165"/>
    </location>
</feature>
<organism evidence="1 2">
    <name type="scientific">Thiorhodococcus fuscus</name>
    <dbReference type="NCBI Taxonomy" id="527200"/>
    <lineage>
        <taxon>Bacteria</taxon>
        <taxon>Pseudomonadati</taxon>
        <taxon>Pseudomonadota</taxon>
        <taxon>Gammaproteobacteria</taxon>
        <taxon>Chromatiales</taxon>
        <taxon>Chromatiaceae</taxon>
        <taxon>Thiorhodococcus</taxon>
    </lineage>
</organism>
<comment type="caution">
    <text evidence="1">The sequence shown here is derived from an EMBL/GenBank/DDBJ whole genome shotgun (WGS) entry which is preliminary data.</text>
</comment>
<dbReference type="RefSeq" id="WP_386029091.1">
    <property type="nucleotide sequence ID" value="NZ_JBHUHX010000074.1"/>
</dbReference>
<keyword evidence="2" id="KW-1185">Reference proteome</keyword>
<accession>A0ABW4YEU5</accession>
<evidence type="ECO:0000313" key="2">
    <source>
        <dbReference type="Proteomes" id="UP001597337"/>
    </source>
</evidence>
<gene>
    <name evidence="1" type="ORF">ACFSJC_20005</name>
</gene>
<evidence type="ECO:0008006" key="3">
    <source>
        <dbReference type="Google" id="ProtNLM"/>
    </source>
</evidence>
<reference evidence="2" key="1">
    <citation type="journal article" date="2019" name="Int. J. Syst. Evol. Microbiol.">
        <title>The Global Catalogue of Microorganisms (GCM) 10K type strain sequencing project: providing services to taxonomists for standard genome sequencing and annotation.</title>
        <authorList>
            <consortium name="The Broad Institute Genomics Platform"/>
            <consortium name="The Broad Institute Genome Sequencing Center for Infectious Disease"/>
            <person name="Wu L."/>
            <person name="Ma J."/>
        </authorList>
    </citation>
    <scope>NUCLEOTIDE SEQUENCE [LARGE SCALE GENOMIC DNA]</scope>
    <source>
        <strain evidence="2">KACC 12597</strain>
    </source>
</reference>